<dbReference type="AlphaFoldDB" id="A0A9Q0MFW9"/>
<proteinExistence type="inferred from homology"/>
<keyword evidence="4" id="KW-0496">Mitochondrion</keyword>
<dbReference type="GO" id="GO:0005739">
    <property type="term" value="C:mitochondrion"/>
    <property type="evidence" value="ECO:0007669"/>
    <property type="project" value="InterPro"/>
</dbReference>
<evidence type="ECO:0000256" key="1">
    <source>
        <dbReference type="ARBA" id="ARBA00004173"/>
    </source>
</evidence>
<dbReference type="PANTHER" id="PTHR15925:SF2">
    <property type="entry name" value="SMALL RIBOSOMAL SUBUNIT PROTEIN MS23"/>
    <property type="match status" value="1"/>
</dbReference>
<protein>
    <recommendedName>
        <fullName evidence="6">Small ribosomal subunit protein mS23</fullName>
    </recommendedName>
</protein>
<name>A0A9Q0MFW9_BLOTA</name>
<evidence type="ECO:0000256" key="3">
    <source>
        <dbReference type="ARBA" id="ARBA00022980"/>
    </source>
</evidence>
<dbReference type="CDD" id="cd23701">
    <property type="entry name" value="At1g26750"/>
    <property type="match status" value="1"/>
</dbReference>
<evidence type="ECO:0000259" key="7">
    <source>
        <dbReference type="Pfam" id="PF10484"/>
    </source>
</evidence>
<comment type="subcellular location">
    <subcellularLocation>
        <location evidence="1">Mitochondrion</location>
    </subcellularLocation>
</comment>
<reference evidence="8" key="1">
    <citation type="submission" date="2022-12" db="EMBL/GenBank/DDBJ databases">
        <title>Genome assemblies of Blomia tropicalis.</title>
        <authorList>
            <person name="Cui Y."/>
        </authorList>
    </citation>
    <scope>NUCLEOTIDE SEQUENCE</scope>
    <source>
        <tissue evidence="8">Adult mites</tissue>
    </source>
</reference>
<dbReference type="OMA" id="RNICYPE"/>
<evidence type="ECO:0000256" key="6">
    <source>
        <dbReference type="ARBA" id="ARBA00035137"/>
    </source>
</evidence>
<dbReference type="InterPro" id="IPR059242">
    <property type="entry name" value="mS23_dom"/>
</dbReference>
<dbReference type="Pfam" id="PF10484">
    <property type="entry name" value="MRP-S23"/>
    <property type="match status" value="1"/>
</dbReference>
<evidence type="ECO:0000256" key="2">
    <source>
        <dbReference type="ARBA" id="ARBA00009864"/>
    </source>
</evidence>
<evidence type="ECO:0000256" key="5">
    <source>
        <dbReference type="ARBA" id="ARBA00023274"/>
    </source>
</evidence>
<dbReference type="GO" id="GO:0006412">
    <property type="term" value="P:translation"/>
    <property type="evidence" value="ECO:0007669"/>
    <property type="project" value="InterPro"/>
</dbReference>
<dbReference type="PANTHER" id="PTHR15925">
    <property type="entry name" value="MITOCHONDRIAL RIBOSOMAL PROTEIN S23"/>
    <property type="match status" value="1"/>
</dbReference>
<dbReference type="Proteomes" id="UP001142055">
    <property type="component" value="Chromosome 1"/>
</dbReference>
<accession>A0A9Q0MFW9</accession>
<organism evidence="8 9">
    <name type="scientific">Blomia tropicalis</name>
    <name type="common">Mite</name>
    <dbReference type="NCBI Taxonomy" id="40697"/>
    <lineage>
        <taxon>Eukaryota</taxon>
        <taxon>Metazoa</taxon>
        <taxon>Ecdysozoa</taxon>
        <taxon>Arthropoda</taxon>
        <taxon>Chelicerata</taxon>
        <taxon>Arachnida</taxon>
        <taxon>Acari</taxon>
        <taxon>Acariformes</taxon>
        <taxon>Sarcoptiformes</taxon>
        <taxon>Astigmata</taxon>
        <taxon>Glycyphagoidea</taxon>
        <taxon>Echimyopodidae</taxon>
        <taxon>Blomia</taxon>
    </lineage>
</organism>
<evidence type="ECO:0000313" key="8">
    <source>
        <dbReference type="EMBL" id="KAJ6225074.1"/>
    </source>
</evidence>
<keyword evidence="9" id="KW-1185">Reference proteome</keyword>
<dbReference type="InterPro" id="IPR019520">
    <property type="entry name" value="Ribosomal_mS23_met"/>
</dbReference>
<comment type="similarity">
    <text evidence="2">Belongs to the mitochondrion-specific ribosomal protein mS23 family.</text>
</comment>
<dbReference type="GO" id="GO:0003735">
    <property type="term" value="F:structural constituent of ribosome"/>
    <property type="evidence" value="ECO:0007669"/>
    <property type="project" value="InterPro"/>
</dbReference>
<evidence type="ECO:0000313" key="9">
    <source>
        <dbReference type="Proteomes" id="UP001142055"/>
    </source>
</evidence>
<keyword evidence="5" id="KW-0687">Ribonucleoprotein</keyword>
<dbReference type="OrthoDB" id="10012356at2759"/>
<dbReference type="GO" id="GO:0005840">
    <property type="term" value="C:ribosome"/>
    <property type="evidence" value="ECO:0007669"/>
    <property type="project" value="InterPro"/>
</dbReference>
<dbReference type="InterPro" id="IPR023611">
    <property type="entry name" value="mS23_dom_met"/>
</dbReference>
<keyword evidence="3" id="KW-0689">Ribosomal protein</keyword>
<feature type="domain" description="Small ribosomal subunit protein mS23 conserved" evidence="7">
    <location>
        <begin position="2"/>
        <end position="139"/>
    </location>
</feature>
<gene>
    <name evidence="8" type="ORF">RDWZM_003619</name>
</gene>
<sequence length="163" mass="19233">MAGSRMEKLSTIFKRYTGLMRSGAVLEENRPIWYDVYKHFLPTEEPLAIRPEPTVTINPIYYPEDILRSRFNRTYGDFASVYNFVSKDKSNQQSNNLDICDMFIGKYLQLAKERNVGTGETIDLNDQSIFDETEKVLREEFGVKLRRQNDNDQKMLNQRQFRN</sequence>
<comment type="caution">
    <text evidence="8">The sequence shown here is derived from an EMBL/GenBank/DDBJ whole genome shotgun (WGS) entry which is preliminary data.</text>
</comment>
<evidence type="ECO:0000256" key="4">
    <source>
        <dbReference type="ARBA" id="ARBA00023128"/>
    </source>
</evidence>
<dbReference type="EMBL" id="JAPWDV010000001">
    <property type="protein sequence ID" value="KAJ6225074.1"/>
    <property type="molecule type" value="Genomic_DNA"/>
</dbReference>